<keyword evidence="5" id="KW-1185">Reference proteome</keyword>
<feature type="region of interest" description="Disordered" evidence="3">
    <location>
        <begin position="402"/>
        <end position="480"/>
    </location>
</feature>
<evidence type="ECO:0000256" key="2">
    <source>
        <dbReference type="ARBA" id="ARBA00023242"/>
    </source>
</evidence>
<feature type="domain" description="RanBD1" evidence="4">
    <location>
        <begin position="247"/>
        <end position="339"/>
    </location>
</feature>
<comment type="subcellular location">
    <subcellularLocation>
        <location evidence="1">Nucleus</location>
    </subcellularLocation>
</comment>
<dbReference type="Proteomes" id="UP000095280">
    <property type="component" value="Unplaced"/>
</dbReference>
<reference evidence="6 7" key="1">
    <citation type="submission" date="2016-11" db="UniProtKB">
        <authorList>
            <consortium name="WormBaseParasite"/>
        </authorList>
    </citation>
    <scope>IDENTIFICATION</scope>
</reference>
<evidence type="ECO:0000313" key="5">
    <source>
        <dbReference type="Proteomes" id="UP000095280"/>
    </source>
</evidence>
<dbReference type="STRING" id="282301.A0A1I8I2H4"/>
<feature type="region of interest" description="Disordered" evidence="3">
    <location>
        <begin position="196"/>
        <end position="229"/>
    </location>
</feature>
<proteinExistence type="predicted"/>
<feature type="region of interest" description="Disordered" evidence="3">
    <location>
        <begin position="1"/>
        <end position="24"/>
    </location>
</feature>
<dbReference type="AlphaFoldDB" id="A0A1I8I2H4"/>
<evidence type="ECO:0000256" key="1">
    <source>
        <dbReference type="ARBA" id="ARBA00004123"/>
    </source>
</evidence>
<dbReference type="WBParaSite" id="maker-uti_cns_0010495-snap-gene-0.3-mRNA-1">
    <property type="protein sequence ID" value="maker-uti_cns_0010495-snap-gene-0.3-mRNA-1"/>
    <property type="gene ID" value="maker-uti_cns_0010495-snap-gene-0.3"/>
</dbReference>
<keyword evidence="2" id="KW-0539">Nucleus</keyword>
<evidence type="ECO:0000313" key="7">
    <source>
        <dbReference type="WBParaSite" id="maker-uti_cns_0010495-snap-gene-0.3-mRNA-1"/>
    </source>
</evidence>
<evidence type="ECO:0000256" key="3">
    <source>
        <dbReference type="SAM" id="MobiDB-lite"/>
    </source>
</evidence>
<dbReference type="GO" id="GO:0005634">
    <property type="term" value="C:nucleus"/>
    <property type="evidence" value="ECO:0007669"/>
    <property type="project" value="UniProtKB-SubCell"/>
</dbReference>
<name>A0A1I8I2H4_9PLAT</name>
<feature type="compositionally biased region" description="Basic and acidic residues" evidence="3">
    <location>
        <begin position="198"/>
        <end position="208"/>
    </location>
</feature>
<dbReference type="CDD" id="cd13180">
    <property type="entry name" value="RanBD_RanBP3"/>
    <property type="match status" value="1"/>
</dbReference>
<dbReference type="SMART" id="SM00160">
    <property type="entry name" value="RanBD"/>
    <property type="match status" value="1"/>
</dbReference>
<dbReference type="OrthoDB" id="185618at2759"/>
<accession>A0A1I8I2H4</accession>
<dbReference type="SUPFAM" id="SSF50729">
    <property type="entry name" value="PH domain-like"/>
    <property type="match status" value="1"/>
</dbReference>
<feature type="compositionally biased region" description="Low complexity" evidence="3">
    <location>
        <begin position="1"/>
        <end position="11"/>
    </location>
</feature>
<dbReference type="Gene3D" id="2.30.29.30">
    <property type="entry name" value="Pleckstrin-homology domain (PH domain)/Phosphotyrosine-binding domain (PTB)"/>
    <property type="match status" value="1"/>
</dbReference>
<dbReference type="WBParaSite" id="maker-uti_cns_0009441-snap-gene-0.6-mRNA-1">
    <property type="protein sequence ID" value="maker-uti_cns_0009441-snap-gene-0.6-mRNA-1"/>
    <property type="gene ID" value="maker-uti_cns_0009441-snap-gene-0.6"/>
</dbReference>
<dbReference type="PANTHER" id="PTHR23138:SF142">
    <property type="entry name" value="RAN-BINDING PROTEIN 3B-RELATED"/>
    <property type="match status" value="1"/>
</dbReference>
<feature type="compositionally biased region" description="Low complexity" evidence="3">
    <location>
        <begin position="61"/>
        <end position="96"/>
    </location>
</feature>
<sequence length="480" mass="48897">MTDSRNSSNSAGSGGSQPTMDSFFRPSSLAATADKVFVAPSSLSASTVSPFRLGPPRLPVSSSGGATIGASIGATSAKNCNGGGSANSSSSSSATNDNDKSTAGTNSGEAAGPGGSSEGGNYFSRFVRPLESGGASSGSGSGYVFGENLSSRVVQFGASASPLATFADAACSSKTSDSGIDASGAAAAADFSIGAQRSDVDSDAKETVDSSQADGKSEPVPAAAKEEKSASALKASAEKYELERRQQQESAVGEFSQVAVVTGEEGEENVLRMPCRVFVFDAASKSWVERGRAFLRLNDRQTTPGERGRQPLKSRLICRSQGGLKVIINTMLWPEMSVELVGEPGSSKRLRISVQSIEECESAGVSVGAGLRVCLLVLNSVGDAQLLNSALQSRLQHMRSFAAASSSGAGVKRRANEPLTAPGDDSSDDKNDGSRDSSSSKESEGGGERKRARSSAAAETVAPPVSDAPEPAVTSIAADN</sequence>
<organism evidence="5 6">
    <name type="scientific">Macrostomum lignano</name>
    <dbReference type="NCBI Taxonomy" id="282301"/>
    <lineage>
        <taxon>Eukaryota</taxon>
        <taxon>Metazoa</taxon>
        <taxon>Spiralia</taxon>
        <taxon>Lophotrochozoa</taxon>
        <taxon>Platyhelminthes</taxon>
        <taxon>Rhabditophora</taxon>
        <taxon>Macrostomorpha</taxon>
        <taxon>Macrostomida</taxon>
        <taxon>Macrostomidae</taxon>
        <taxon>Macrostomum</taxon>
    </lineage>
</organism>
<dbReference type="Pfam" id="PF00638">
    <property type="entry name" value="Ran_BP1"/>
    <property type="match status" value="1"/>
</dbReference>
<feature type="region of interest" description="Disordered" evidence="3">
    <location>
        <begin position="44"/>
        <end position="125"/>
    </location>
</feature>
<evidence type="ECO:0000313" key="6">
    <source>
        <dbReference type="WBParaSite" id="maker-uti_cns_0009441-snap-gene-0.6-mRNA-1"/>
    </source>
</evidence>
<dbReference type="InterPro" id="IPR000156">
    <property type="entry name" value="Ran_bind_dom"/>
</dbReference>
<evidence type="ECO:0000259" key="4">
    <source>
        <dbReference type="PROSITE" id="PS50196"/>
    </source>
</evidence>
<dbReference type="PANTHER" id="PTHR23138">
    <property type="entry name" value="RAN BINDING PROTEIN"/>
    <property type="match status" value="1"/>
</dbReference>
<dbReference type="InterPro" id="IPR045255">
    <property type="entry name" value="RanBP1-like"/>
</dbReference>
<dbReference type="PROSITE" id="PS50196">
    <property type="entry name" value="RANBD1"/>
    <property type="match status" value="1"/>
</dbReference>
<protein>
    <submittedName>
        <fullName evidence="6 7">RanBD1 domain-containing protein</fullName>
    </submittedName>
</protein>
<dbReference type="InterPro" id="IPR011993">
    <property type="entry name" value="PH-like_dom_sf"/>
</dbReference>
<feature type="compositionally biased region" description="Basic and acidic residues" evidence="3">
    <location>
        <begin position="428"/>
        <end position="449"/>
    </location>
</feature>
<dbReference type="GO" id="GO:0006611">
    <property type="term" value="P:protein export from nucleus"/>
    <property type="evidence" value="ECO:0007669"/>
    <property type="project" value="TreeGrafter"/>
</dbReference>